<feature type="region of interest" description="Disordered" evidence="8">
    <location>
        <begin position="145"/>
        <end position="164"/>
    </location>
</feature>
<keyword evidence="6 9" id="KW-0472">Membrane</keyword>
<dbReference type="InterPro" id="IPR003400">
    <property type="entry name" value="ExbD"/>
</dbReference>
<comment type="similarity">
    <text evidence="2 7">Belongs to the ExbD/TolR family.</text>
</comment>
<protein>
    <submittedName>
        <fullName evidence="10">Biopolymer transport protein ExbD/TolR</fullName>
    </submittedName>
</protein>
<dbReference type="Pfam" id="PF02472">
    <property type="entry name" value="ExbD"/>
    <property type="match status" value="1"/>
</dbReference>
<evidence type="ECO:0000256" key="4">
    <source>
        <dbReference type="ARBA" id="ARBA00022692"/>
    </source>
</evidence>
<dbReference type="GO" id="GO:0005886">
    <property type="term" value="C:plasma membrane"/>
    <property type="evidence" value="ECO:0007669"/>
    <property type="project" value="UniProtKB-SubCell"/>
</dbReference>
<evidence type="ECO:0000313" key="11">
    <source>
        <dbReference type="Proteomes" id="UP000028725"/>
    </source>
</evidence>
<comment type="caution">
    <text evidence="10">The sequence shown here is derived from an EMBL/GenBank/DDBJ whole genome shotgun (WGS) entry which is preliminary data.</text>
</comment>
<dbReference type="PATRIC" id="fig|394096.3.peg.4217"/>
<reference evidence="10 11" key="1">
    <citation type="submission" date="2014-04" db="EMBL/GenBank/DDBJ databases">
        <title>Genome assembly of Hyalangium minutum DSM 14724.</title>
        <authorList>
            <person name="Sharma G."/>
            <person name="Subramanian S."/>
        </authorList>
    </citation>
    <scope>NUCLEOTIDE SEQUENCE [LARGE SCALE GENOMIC DNA]</scope>
    <source>
        <strain evidence="10 11">DSM 14724</strain>
    </source>
</reference>
<dbReference type="Gene3D" id="3.30.420.270">
    <property type="match status" value="1"/>
</dbReference>
<evidence type="ECO:0000256" key="5">
    <source>
        <dbReference type="ARBA" id="ARBA00022989"/>
    </source>
</evidence>
<dbReference type="STRING" id="394096.DB31_8177"/>
<keyword evidence="11" id="KW-1185">Reference proteome</keyword>
<evidence type="ECO:0000256" key="1">
    <source>
        <dbReference type="ARBA" id="ARBA00004162"/>
    </source>
</evidence>
<name>A0A085WJ31_9BACT</name>
<evidence type="ECO:0000256" key="7">
    <source>
        <dbReference type="RuleBase" id="RU003879"/>
    </source>
</evidence>
<sequence>MAKKRQWVKPQARPNSDINVTPLVDVVLVLLIIFMVLTPLLEKDIEVRVPETEVENTPPETNDQLVVQLTEQGAIKINSETVGGQEDYVNRLKRVLAAKPRDERVVFFMAEDKANYGALIVVMDGAKTAGAVVLGMATEDLPQGAVVPGQEGAAPAPEAPAPTP</sequence>
<accession>A0A085WJ31</accession>
<feature type="compositionally biased region" description="Low complexity" evidence="8">
    <location>
        <begin position="145"/>
        <end position="156"/>
    </location>
</feature>
<dbReference type="GO" id="GO:0015031">
    <property type="term" value="P:protein transport"/>
    <property type="evidence" value="ECO:0007669"/>
    <property type="project" value="UniProtKB-KW"/>
</dbReference>
<keyword evidence="7" id="KW-0813">Transport</keyword>
<dbReference type="EMBL" id="JMCB01000007">
    <property type="protein sequence ID" value="KFE67694.1"/>
    <property type="molecule type" value="Genomic_DNA"/>
</dbReference>
<evidence type="ECO:0000313" key="10">
    <source>
        <dbReference type="EMBL" id="KFE67694.1"/>
    </source>
</evidence>
<evidence type="ECO:0000256" key="2">
    <source>
        <dbReference type="ARBA" id="ARBA00005811"/>
    </source>
</evidence>
<feature type="transmembrane region" description="Helical" evidence="9">
    <location>
        <begin position="20"/>
        <end position="41"/>
    </location>
</feature>
<evidence type="ECO:0000256" key="8">
    <source>
        <dbReference type="SAM" id="MobiDB-lite"/>
    </source>
</evidence>
<keyword evidence="5 9" id="KW-1133">Transmembrane helix</keyword>
<proteinExistence type="inferred from homology"/>
<dbReference type="AlphaFoldDB" id="A0A085WJ31"/>
<keyword evidence="7" id="KW-0653">Protein transport</keyword>
<comment type="subcellular location">
    <subcellularLocation>
        <location evidence="1">Cell membrane</location>
        <topology evidence="1">Single-pass membrane protein</topology>
    </subcellularLocation>
    <subcellularLocation>
        <location evidence="7">Cell membrane</location>
        <topology evidence="7">Single-pass type II membrane protein</topology>
    </subcellularLocation>
</comment>
<dbReference type="PANTHER" id="PTHR30558:SF7">
    <property type="entry name" value="TOL-PAL SYSTEM PROTEIN TOLR"/>
    <property type="match status" value="1"/>
</dbReference>
<dbReference type="Proteomes" id="UP000028725">
    <property type="component" value="Unassembled WGS sequence"/>
</dbReference>
<evidence type="ECO:0000256" key="9">
    <source>
        <dbReference type="SAM" id="Phobius"/>
    </source>
</evidence>
<dbReference type="GO" id="GO:0022857">
    <property type="term" value="F:transmembrane transporter activity"/>
    <property type="evidence" value="ECO:0007669"/>
    <property type="project" value="InterPro"/>
</dbReference>
<gene>
    <name evidence="10" type="ORF">DB31_8177</name>
</gene>
<evidence type="ECO:0000256" key="3">
    <source>
        <dbReference type="ARBA" id="ARBA00022475"/>
    </source>
</evidence>
<evidence type="ECO:0000256" key="6">
    <source>
        <dbReference type="ARBA" id="ARBA00023136"/>
    </source>
</evidence>
<dbReference type="PANTHER" id="PTHR30558">
    <property type="entry name" value="EXBD MEMBRANE COMPONENT OF PMF-DRIVEN MACROMOLECULE IMPORT SYSTEM"/>
    <property type="match status" value="1"/>
</dbReference>
<keyword evidence="3" id="KW-1003">Cell membrane</keyword>
<keyword evidence="4 7" id="KW-0812">Transmembrane</keyword>
<organism evidence="10 11">
    <name type="scientific">Hyalangium minutum</name>
    <dbReference type="NCBI Taxonomy" id="394096"/>
    <lineage>
        <taxon>Bacteria</taxon>
        <taxon>Pseudomonadati</taxon>
        <taxon>Myxococcota</taxon>
        <taxon>Myxococcia</taxon>
        <taxon>Myxococcales</taxon>
        <taxon>Cystobacterineae</taxon>
        <taxon>Archangiaceae</taxon>
        <taxon>Hyalangium</taxon>
    </lineage>
</organism>